<dbReference type="InterPro" id="IPR026530">
    <property type="entry name" value="PSRP"/>
</dbReference>
<evidence type="ECO:0000256" key="5">
    <source>
        <dbReference type="HAMAP-Rule" id="MF_01062"/>
    </source>
</evidence>
<comment type="caution">
    <text evidence="6">The sequence shown here is derived from an EMBL/GenBank/DDBJ whole genome shotgun (WGS) entry which is preliminary data.</text>
</comment>
<dbReference type="HAMAP" id="MF_01062">
    <property type="entry name" value="PSRP"/>
    <property type="match status" value="1"/>
</dbReference>
<dbReference type="GO" id="GO:0043531">
    <property type="term" value="F:ADP binding"/>
    <property type="evidence" value="ECO:0007669"/>
    <property type="project" value="UniProtKB-UniRule"/>
</dbReference>
<keyword evidence="2 5" id="KW-0808">Transferase</keyword>
<dbReference type="PATRIC" id="fig|857265.3.peg.1403"/>
<proteinExistence type="inferred from homology"/>
<reference evidence="6 7" key="1">
    <citation type="submission" date="2015-07" db="EMBL/GenBank/DDBJ databases">
        <title>Draft genome sequence of the Amantichitinum ursilacus IGB-41, a new chitin-degrading bacterium.</title>
        <authorList>
            <person name="Kirstahler P."/>
            <person name="Guenther M."/>
            <person name="Grumaz C."/>
            <person name="Rupp S."/>
            <person name="Zibek S."/>
            <person name="Sohn K."/>
        </authorList>
    </citation>
    <scope>NUCLEOTIDE SEQUENCE [LARGE SCALE GENOMIC DNA]</scope>
    <source>
        <strain evidence="6 7">IGB-41</strain>
    </source>
</reference>
<dbReference type="PANTHER" id="PTHR31756:SF3">
    <property type="entry name" value="PYRUVATE, PHOSPHATE DIKINASE REGULATORY PROTEIN 1, CHLOROPLASTIC"/>
    <property type="match status" value="1"/>
</dbReference>
<dbReference type="EMBL" id="LAQT01000004">
    <property type="protein sequence ID" value="KPC53817.1"/>
    <property type="molecule type" value="Genomic_DNA"/>
</dbReference>
<dbReference type="GO" id="GO:0004674">
    <property type="term" value="F:protein serine/threonine kinase activity"/>
    <property type="evidence" value="ECO:0007669"/>
    <property type="project" value="UniProtKB-UniRule"/>
</dbReference>
<dbReference type="RefSeq" id="WP_053937058.1">
    <property type="nucleotide sequence ID" value="NZ_LAQT01000004.1"/>
</dbReference>
<dbReference type="InterPro" id="IPR005177">
    <property type="entry name" value="Kinase-pyrophosphorylase"/>
</dbReference>
<keyword evidence="1 5" id="KW-0723">Serine/threonine-protein kinase</keyword>
<dbReference type="GO" id="GO:0005524">
    <property type="term" value="F:ATP binding"/>
    <property type="evidence" value="ECO:0007669"/>
    <property type="project" value="InterPro"/>
</dbReference>
<dbReference type="Proteomes" id="UP000037939">
    <property type="component" value="Unassembled WGS sequence"/>
</dbReference>
<gene>
    <name evidence="6" type="primary">ppsR_2</name>
    <name evidence="6" type="ORF">WG78_06820</name>
</gene>
<comment type="similarity">
    <text evidence="5">Belongs to the pyruvate, phosphate/water dikinase regulatory protein family. PSRP subfamily.</text>
</comment>
<accession>A0A0N0XJM4</accession>
<evidence type="ECO:0000313" key="7">
    <source>
        <dbReference type="Proteomes" id="UP000037939"/>
    </source>
</evidence>
<feature type="binding site" evidence="5">
    <location>
        <begin position="152"/>
        <end position="159"/>
    </location>
    <ligand>
        <name>ADP</name>
        <dbReference type="ChEBI" id="CHEBI:456216"/>
    </ligand>
</feature>
<dbReference type="GO" id="GO:0016776">
    <property type="term" value="F:phosphotransferase activity, phosphate group as acceptor"/>
    <property type="evidence" value="ECO:0007669"/>
    <property type="project" value="UniProtKB-UniRule"/>
</dbReference>
<comment type="function">
    <text evidence="5">Bifunctional serine/threonine kinase and phosphorylase involved in the regulation of the phosphoenolpyruvate synthase (PEPS) by catalyzing its phosphorylation/dephosphorylation.</text>
</comment>
<evidence type="ECO:0000256" key="1">
    <source>
        <dbReference type="ARBA" id="ARBA00022527"/>
    </source>
</evidence>
<dbReference type="EC" id="2.7.11.33" evidence="5"/>
<dbReference type="EC" id="2.7.4.28" evidence="5"/>
<dbReference type="Pfam" id="PF03618">
    <property type="entry name" value="Kinase-PPPase"/>
    <property type="match status" value="1"/>
</dbReference>
<keyword evidence="4 5" id="KW-0418">Kinase</keyword>
<evidence type="ECO:0000256" key="2">
    <source>
        <dbReference type="ARBA" id="ARBA00022679"/>
    </source>
</evidence>
<protein>
    <recommendedName>
        <fullName evidence="5">Putative phosphoenolpyruvate synthase regulatory protein</fullName>
        <shortName evidence="5">PEP synthase regulatory protein</shortName>
        <shortName evidence="5">PSRP</shortName>
        <ecNumber evidence="5">2.7.11.33</ecNumber>
        <ecNumber evidence="5">2.7.4.28</ecNumber>
    </recommendedName>
    <alternativeName>
        <fullName evidence="5">Pyruvate, water dikinase regulatory protein</fullName>
    </alternativeName>
</protein>
<evidence type="ECO:0000313" key="6">
    <source>
        <dbReference type="EMBL" id="KPC53817.1"/>
    </source>
</evidence>
<evidence type="ECO:0000256" key="4">
    <source>
        <dbReference type="ARBA" id="ARBA00022777"/>
    </source>
</evidence>
<dbReference type="STRING" id="857265.WG78_06820"/>
<comment type="catalytic activity">
    <reaction evidence="5">
        <text>[pyruvate, water dikinase]-phosphate + phosphate + H(+) = [pyruvate, water dikinase] + diphosphate</text>
        <dbReference type="Rhea" id="RHEA:48580"/>
        <dbReference type="Rhea" id="RHEA-COMP:11425"/>
        <dbReference type="Rhea" id="RHEA-COMP:11426"/>
        <dbReference type="ChEBI" id="CHEBI:15378"/>
        <dbReference type="ChEBI" id="CHEBI:33019"/>
        <dbReference type="ChEBI" id="CHEBI:43176"/>
        <dbReference type="ChEBI" id="CHEBI:43474"/>
        <dbReference type="ChEBI" id="CHEBI:68546"/>
        <dbReference type="EC" id="2.7.4.28"/>
    </reaction>
</comment>
<dbReference type="AlphaFoldDB" id="A0A0N0XJM4"/>
<keyword evidence="7" id="KW-1185">Reference proteome</keyword>
<comment type="catalytic activity">
    <reaction evidence="5">
        <text>[pyruvate, water dikinase] + ADP = [pyruvate, water dikinase]-phosphate + AMP + H(+)</text>
        <dbReference type="Rhea" id="RHEA:46020"/>
        <dbReference type="Rhea" id="RHEA-COMP:11425"/>
        <dbReference type="Rhea" id="RHEA-COMP:11426"/>
        <dbReference type="ChEBI" id="CHEBI:15378"/>
        <dbReference type="ChEBI" id="CHEBI:43176"/>
        <dbReference type="ChEBI" id="CHEBI:68546"/>
        <dbReference type="ChEBI" id="CHEBI:456215"/>
        <dbReference type="ChEBI" id="CHEBI:456216"/>
        <dbReference type="EC" id="2.7.11.33"/>
    </reaction>
</comment>
<dbReference type="NCBIfam" id="NF003742">
    <property type="entry name" value="PRK05339.1"/>
    <property type="match status" value="1"/>
</dbReference>
<name>A0A0N0XJM4_9NEIS</name>
<keyword evidence="6" id="KW-0670">Pyruvate</keyword>
<keyword evidence="3 5" id="KW-0547">Nucleotide-binding</keyword>
<dbReference type="PANTHER" id="PTHR31756">
    <property type="entry name" value="PYRUVATE, PHOSPHATE DIKINASE REGULATORY PROTEIN 1, CHLOROPLASTIC"/>
    <property type="match status" value="1"/>
</dbReference>
<sequence length="272" mass="30672">MPRTAFIVSGRTAITAEMLAHSLITQFEDVTIRRIVLPYIDTPEKAEQAVAQIRAQALTDQCRPLVFSTFINAHLRQLFDIPEALMMDFFESFIGPLEQELQRPSGHTAGKVHGIANFEEYKNRIDAVNFTTAHDDGGMAKNLQDADVILVGVSRSGKTPTCLYLALQYGIKAANYPFTPEDFAQHALPKPLLPFRHKLFGITIEPERLAQIRFSRKPDSHYCKLETCQDEVAQAETLMLAENIPYLNTTRLSIEELSTTIMLKAGLKRRCY</sequence>
<organism evidence="6 7">
    <name type="scientific">Amantichitinum ursilacus</name>
    <dbReference type="NCBI Taxonomy" id="857265"/>
    <lineage>
        <taxon>Bacteria</taxon>
        <taxon>Pseudomonadati</taxon>
        <taxon>Pseudomonadota</taxon>
        <taxon>Betaproteobacteria</taxon>
        <taxon>Neisseriales</taxon>
        <taxon>Chitinibacteraceae</taxon>
        <taxon>Amantichitinum</taxon>
    </lineage>
</organism>
<dbReference type="OrthoDB" id="9782201at2"/>
<evidence type="ECO:0000256" key="3">
    <source>
        <dbReference type="ARBA" id="ARBA00022741"/>
    </source>
</evidence>